<evidence type="ECO:0000313" key="1">
    <source>
        <dbReference type="EMBL" id="MCI24832.1"/>
    </source>
</evidence>
<name>A0A392QLV4_9FABA</name>
<dbReference type="InterPro" id="IPR040362">
    <property type="entry name" value="RELCH"/>
</dbReference>
<dbReference type="GO" id="GO:0005802">
    <property type="term" value="C:trans-Golgi network"/>
    <property type="evidence" value="ECO:0007669"/>
    <property type="project" value="InterPro"/>
</dbReference>
<comment type="caution">
    <text evidence="1">The sequence shown here is derived from an EMBL/GenBank/DDBJ whole genome shotgun (WGS) entry which is preliminary data.</text>
</comment>
<keyword evidence="2" id="KW-1185">Reference proteome</keyword>
<dbReference type="Proteomes" id="UP000265520">
    <property type="component" value="Unassembled WGS sequence"/>
</dbReference>
<dbReference type="PANTHER" id="PTHR32059:SF0">
    <property type="entry name" value="RAB11-BINDING PROTEIN RELCH"/>
    <property type="match status" value="1"/>
</dbReference>
<dbReference type="PANTHER" id="PTHR32059">
    <property type="entry name" value="RAB11-BINDING PROTEIN RELCH"/>
    <property type="match status" value="1"/>
</dbReference>
<protein>
    <submittedName>
        <fullName evidence="1">LisH domain and HEAT repeat KIAA1468-like protein</fullName>
    </submittedName>
</protein>
<dbReference type="GO" id="GO:0032367">
    <property type="term" value="P:intracellular cholesterol transport"/>
    <property type="evidence" value="ECO:0007669"/>
    <property type="project" value="InterPro"/>
</dbReference>
<dbReference type="AlphaFoldDB" id="A0A392QLV4"/>
<dbReference type="EMBL" id="LXQA010143797">
    <property type="protein sequence ID" value="MCI24832.1"/>
    <property type="molecule type" value="Genomic_DNA"/>
</dbReference>
<evidence type="ECO:0000313" key="2">
    <source>
        <dbReference type="Proteomes" id="UP000265520"/>
    </source>
</evidence>
<proteinExistence type="predicted"/>
<reference evidence="1 2" key="1">
    <citation type="journal article" date="2018" name="Front. Plant Sci.">
        <title>Red Clover (Trifolium pratense) and Zigzag Clover (T. medium) - A Picture of Genomic Similarities and Differences.</title>
        <authorList>
            <person name="Dluhosova J."/>
            <person name="Istvanek J."/>
            <person name="Nedelnik J."/>
            <person name="Repkova J."/>
        </authorList>
    </citation>
    <scope>NUCLEOTIDE SEQUENCE [LARGE SCALE GENOMIC DNA]</scope>
    <source>
        <strain evidence="2">cv. 10/8</strain>
        <tissue evidence="1">Leaf</tissue>
    </source>
</reference>
<sequence>MKISPLFSSERNDEQSRWLNGLGTVQILADALPKIVPYVLINHREELLPLIMCAIERHPDSSTRDSLTHT</sequence>
<feature type="non-terminal residue" evidence="1">
    <location>
        <position position="70"/>
    </location>
</feature>
<organism evidence="1 2">
    <name type="scientific">Trifolium medium</name>
    <dbReference type="NCBI Taxonomy" id="97028"/>
    <lineage>
        <taxon>Eukaryota</taxon>
        <taxon>Viridiplantae</taxon>
        <taxon>Streptophyta</taxon>
        <taxon>Embryophyta</taxon>
        <taxon>Tracheophyta</taxon>
        <taxon>Spermatophyta</taxon>
        <taxon>Magnoliopsida</taxon>
        <taxon>eudicotyledons</taxon>
        <taxon>Gunneridae</taxon>
        <taxon>Pentapetalae</taxon>
        <taxon>rosids</taxon>
        <taxon>fabids</taxon>
        <taxon>Fabales</taxon>
        <taxon>Fabaceae</taxon>
        <taxon>Papilionoideae</taxon>
        <taxon>50 kb inversion clade</taxon>
        <taxon>NPAAA clade</taxon>
        <taxon>Hologalegina</taxon>
        <taxon>IRL clade</taxon>
        <taxon>Trifolieae</taxon>
        <taxon>Trifolium</taxon>
    </lineage>
</organism>
<dbReference type="GO" id="GO:0055037">
    <property type="term" value="C:recycling endosome"/>
    <property type="evidence" value="ECO:0007669"/>
    <property type="project" value="TreeGrafter"/>
</dbReference>
<accession>A0A392QLV4</accession>